<dbReference type="Proteomes" id="UP000449906">
    <property type="component" value="Unassembled WGS sequence"/>
</dbReference>
<dbReference type="InterPro" id="IPR019933">
    <property type="entry name" value="DivIVA_domain"/>
</dbReference>
<comment type="caution">
    <text evidence="1">The sequence shown here is derived from an EMBL/GenBank/DDBJ whole genome shotgun (WGS) entry which is preliminary data.</text>
</comment>
<protein>
    <submittedName>
        <fullName evidence="1">DivIVA domain-containing protein</fullName>
    </submittedName>
</protein>
<gene>
    <name evidence="1" type="ORF">F9L07_11875</name>
</gene>
<accession>A0A7J5E2K7</accession>
<dbReference type="EMBL" id="WBVM01000001">
    <property type="protein sequence ID" value="KAB2812459.1"/>
    <property type="molecule type" value="Genomic_DNA"/>
</dbReference>
<sequence length="84" mass="9345">MTVSGEANARFVEEARFAPVRFRASYEMKDVDDLLGRLAAAFRAGTPVADLVAEARFATTKFREGYAIDQVDRFLDEAVGRDAR</sequence>
<proteinExistence type="predicted"/>
<dbReference type="NCBIfam" id="TIGR03544">
    <property type="entry name" value="DivI1A_domain"/>
    <property type="match status" value="1"/>
</dbReference>
<evidence type="ECO:0000313" key="1">
    <source>
        <dbReference type="EMBL" id="KAB2812459.1"/>
    </source>
</evidence>
<reference evidence="1 2" key="1">
    <citation type="submission" date="2019-09" db="EMBL/GenBank/DDBJ databases">
        <title>Pimelobacter sp. isolated from Paulinella.</title>
        <authorList>
            <person name="Jeong S.E."/>
        </authorList>
    </citation>
    <scope>NUCLEOTIDE SEQUENCE [LARGE SCALE GENOMIC DNA]</scope>
    <source>
        <strain evidence="1 2">Pch-N</strain>
    </source>
</reference>
<dbReference type="RefSeq" id="WP_151579824.1">
    <property type="nucleotide sequence ID" value="NZ_WBVM01000001.1"/>
</dbReference>
<name>A0A7J5E2K7_NOCSI</name>
<dbReference type="AlphaFoldDB" id="A0A7J5E2K7"/>
<evidence type="ECO:0000313" key="2">
    <source>
        <dbReference type="Proteomes" id="UP000449906"/>
    </source>
</evidence>
<organism evidence="1 2">
    <name type="scientific">Nocardioides simplex</name>
    <name type="common">Arthrobacter simplex</name>
    <dbReference type="NCBI Taxonomy" id="2045"/>
    <lineage>
        <taxon>Bacteria</taxon>
        <taxon>Bacillati</taxon>
        <taxon>Actinomycetota</taxon>
        <taxon>Actinomycetes</taxon>
        <taxon>Propionibacteriales</taxon>
        <taxon>Nocardioidaceae</taxon>
        <taxon>Pimelobacter</taxon>
    </lineage>
</organism>